<dbReference type="Pfam" id="PF06241">
    <property type="entry name" value="Castor_Poll_mid"/>
    <property type="match status" value="1"/>
</dbReference>
<evidence type="ECO:0000256" key="8">
    <source>
        <dbReference type="SAM" id="Phobius"/>
    </source>
</evidence>
<dbReference type="AlphaFoldDB" id="F2U018"/>
<evidence type="ECO:0000256" key="4">
    <source>
        <dbReference type="ARBA" id="ARBA00022692"/>
    </source>
</evidence>
<dbReference type="GeneID" id="16077904"/>
<dbReference type="PANTHER" id="PTHR31563:SF10">
    <property type="entry name" value="ION CHANNEL POLLUX-RELATED"/>
    <property type="match status" value="1"/>
</dbReference>
<keyword evidence="3" id="KW-0813">Transport</keyword>
<dbReference type="RefSeq" id="XP_004997307.1">
    <property type="nucleotide sequence ID" value="XM_004997250.1"/>
</dbReference>
<evidence type="ECO:0000256" key="1">
    <source>
        <dbReference type="ARBA" id="ARBA00004127"/>
    </source>
</evidence>
<evidence type="ECO:0000313" key="10">
    <source>
        <dbReference type="EMBL" id="EGD80746.1"/>
    </source>
</evidence>
<dbReference type="OMA" id="VPEMDRE"/>
<protein>
    <recommendedName>
        <fullName evidence="9">RCK N-terminal domain-containing protein</fullName>
    </recommendedName>
</protein>
<organism evidence="11">
    <name type="scientific">Salpingoeca rosetta (strain ATCC 50818 / BSB-021)</name>
    <dbReference type="NCBI Taxonomy" id="946362"/>
    <lineage>
        <taxon>Eukaryota</taxon>
        <taxon>Choanoflagellata</taxon>
        <taxon>Craspedida</taxon>
        <taxon>Salpingoecidae</taxon>
        <taxon>Salpingoeca</taxon>
    </lineage>
</organism>
<dbReference type="KEGG" id="sre:PTSG_01334"/>
<comment type="subcellular location">
    <subcellularLocation>
        <location evidence="1">Endomembrane system</location>
        <topology evidence="1">Multi-pass membrane protein</topology>
    </subcellularLocation>
</comment>
<keyword evidence="5 8" id="KW-1133">Transmembrane helix</keyword>
<keyword evidence="4 8" id="KW-0812">Transmembrane</keyword>
<dbReference type="InterPro" id="IPR003148">
    <property type="entry name" value="RCK_N"/>
</dbReference>
<reference evidence="10" key="1">
    <citation type="submission" date="2009-08" db="EMBL/GenBank/DDBJ databases">
        <title>Annotation of Salpingoeca rosetta.</title>
        <authorList>
            <consortium name="The Broad Institute Genome Sequencing Platform"/>
            <person name="Russ C."/>
            <person name="Cuomo C."/>
            <person name="Burger G."/>
            <person name="Gray M.W."/>
            <person name="Holland P.W.H."/>
            <person name="King N."/>
            <person name="Lang F.B.F."/>
            <person name="Roger A.J."/>
            <person name="Ruiz-Trillo I."/>
            <person name="Young S.K."/>
            <person name="Zeng Q."/>
            <person name="Gargeya S."/>
            <person name="Alvarado L."/>
            <person name="Berlin A."/>
            <person name="Chapman S.B."/>
            <person name="Chen Z."/>
            <person name="Freedman E."/>
            <person name="Gellesch M."/>
            <person name="Goldberg J."/>
            <person name="Griggs A."/>
            <person name="Gujja S."/>
            <person name="Heilman E."/>
            <person name="Heiman D."/>
            <person name="Howarth C."/>
            <person name="Mehta T."/>
            <person name="Neiman D."/>
            <person name="Pearson M."/>
            <person name="Roberts A."/>
            <person name="Saif S."/>
            <person name="Shea T."/>
            <person name="Shenoy N."/>
            <person name="Sisk P."/>
            <person name="Stolte C."/>
            <person name="Sykes S."/>
            <person name="White J."/>
            <person name="Yandava C."/>
            <person name="Haas B."/>
            <person name="Nusbaum C."/>
            <person name="Birren B."/>
        </authorList>
    </citation>
    <scope>NUCLEOTIDE SEQUENCE [LARGE SCALE GENOMIC DNA]</scope>
    <source>
        <strain evidence="10">ATCC 50818</strain>
    </source>
</reference>
<dbReference type="PANTHER" id="PTHR31563">
    <property type="entry name" value="ION CHANNEL POLLUX-RELATED"/>
    <property type="match status" value="1"/>
</dbReference>
<sequence length="715" mass="79302">MMSVNVLKAWGAEVAEGGTARRLMLSLVVLLLLCSALDLVFDAFVPDVISAWVQLLVALGGVAYLASDLLRQLEQHKARSDVSLLDRIGYELDLWLSTNSSAKPMALMLATLLLIVVGGPLLAVAEPQSIFTAWWSAWTWISDPGTHADVDPGLPRLIAFALTVGGMLVFALLVGIISDEISERVDDLKKGRSSVIETGHSLILGWSDKTLPVIQELCLANESMGGGTIVVLSTRDKEEMEELIDDSDVDMKGSKVVCRTGSPLSYTALMKVSCTSARSIICLASKELSPDASDAQQLRIVLQLKQALEQYDLASPHVVVEVLDVDNADVIREADELRCVLVQSHDIIGRLMVTTTRQPLMGAIMAELLSFDGPEFYMREWEELVGRRFGEIVFMFDAAVPVGIRCGGAILLNPPDSRVIQSGEEIIVVAEDDDTYAPKAERQVHIDHRSFVPSARETVHRSRILFLNWRRDMEHLVMQLDEQVGPGTVLYMMSEKPREEQMFALREGGLTRERLQNITTIQHKEGNTLSRKHLQGLKLEEFDNILILSNESESKQEADSRSLATLLMVKSIQRERTAGYHGVVARKQPAIVGEILDPQTQQLVRAMSGSDYVMSNDIISSYIAQVSENRFLSAVLSELLTSVGCELYVRSAGRYLQHAHEELSFWDLQARTRLTQEILIGFVPVGSKDTVINPPKKDAMRMWSAEDRVIVLARD</sequence>
<comment type="similarity">
    <text evidence="2">Belongs to the castor/pollux (TC 1.A.1.23) family.</text>
</comment>
<feature type="transmembrane region" description="Helical" evidence="8">
    <location>
        <begin position="105"/>
        <end position="125"/>
    </location>
</feature>
<dbReference type="SUPFAM" id="SSF81324">
    <property type="entry name" value="Voltage-gated potassium channels"/>
    <property type="match status" value="1"/>
</dbReference>
<feature type="transmembrane region" description="Helical" evidence="8">
    <location>
        <begin position="157"/>
        <end position="177"/>
    </location>
</feature>
<evidence type="ECO:0000259" key="9">
    <source>
        <dbReference type="PROSITE" id="PS51201"/>
    </source>
</evidence>
<evidence type="ECO:0000256" key="2">
    <source>
        <dbReference type="ARBA" id="ARBA00008577"/>
    </source>
</evidence>
<feature type="transmembrane region" description="Helical" evidence="8">
    <location>
        <begin position="23"/>
        <end position="45"/>
    </location>
</feature>
<dbReference type="OrthoDB" id="414047at2759"/>
<evidence type="ECO:0000256" key="5">
    <source>
        <dbReference type="ARBA" id="ARBA00022989"/>
    </source>
</evidence>
<keyword evidence="6" id="KW-0406">Ion transport</keyword>
<dbReference type="Proteomes" id="UP000007799">
    <property type="component" value="Unassembled WGS sequence"/>
</dbReference>
<name>F2U018_SALR5</name>
<dbReference type="InParanoid" id="F2U018"/>
<dbReference type="InterPro" id="IPR044849">
    <property type="entry name" value="CASTOR/POLLUX/SYM8-like"/>
</dbReference>
<dbReference type="GO" id="GO:0012505">
    <property type="term" value="C:endomembrane system"/>
    <property type="evidence" value="ECO:0007669"/>
    <property type="project" value="UniProtKB-SubCell"/>
</dbReference>
<dbReference type="InterPro" id="IPR010420">
    <property type="entry name" value="CASTOR/POLLUX/SYM8_dom"/>
</dbReference>
<dbReference type="GO" id="GO:0006813">
    <property type="term" value="P:potassium ion transport"/>
    <property type="evidence" value="ECO:0007669"/>
    <property type="project" value="InterPro"/>
</dbReference>
<proteinExistence type="inferred from homology"/>
<evidence type="ECO:0000256" key="3">
    <source>
        <dbReference type="ARBA" id="ARBA00022448"/>
    </source>
</evidence>
<dbReference type="eggNOG" id="ENOG502QU6W">
    <property type="taxonomic scope" value="Eukaryota"/>
</dbReference>
<evidence type="ECO:0000313" key="11">
    <source>
        <dbReference type="Proteomes" id="UP000007799"/>
    </source>
</evidence>
<feature type="domain" description="RCK N-terminal" evidence="9">
    <location>
        <begin position="198"/>
        <end position="342"/>
    </location>
</feature>
<gene>
    <name evidence="10" type="ORF">PTSG_01334</name>
</gene>
<evidence type="ECO:0000256" key="7">
    <source>
        <dbReference type="ARBA" id="ARBA00023136"/>
    </source>
</evidence>
<dbReference type="EMBL" id="GL832958">
    <property type="protein sequence ID" value="EGD80746.1"/>
    <property type="molecule type" value="Genomic_DNA"/>
</dbReference>
<evidence type="ECO:0000256" key="6">
    <source>
        <dbReference type="ARBA" id="ARBA00023065"/>
    </source>
</evidence>
<keyword evidence="7 8" id="KW-0472">Membrane</keyword>
<accession>F2U018</accession>
<dbReference type="Gene3D" id="3.40.50.720">
    <property type="entry name" value="NAD(P)-binding Rossmann-like Domain"/>
    <property type="match status" value="2"/>
</dbReference>
<keyword evidence="11" id="KW-1185">Reference proteome</keyword>
<dbReference type="PROSITE" id="PS51201">
    <property type="entry name" value="RCK_N"/>
    <property type="match status" value="1"/>
</dbReference>